<dbReference type="PANTHER" id="PTHR43343:SF3">
    <property type="entry name" value="PROTEASE DO-LIKE 8, CHLOROPLASTIC"/>
    <property type="match status" value="1"/>
</dbReference>
<name>A0A1B4V2P3_9GAMM</name>
<reference evidence="4 5" key="1">
    <citation type="submission" date="2015-08" db="EMBL/GenBank/DDBJ databases">
        <title>Complete genome sequence of Sulfurifustis variabilis.</title>
        <authorList>
            <person name="Miura A."/>
            <person name="Kojima H."/>
            <person name="Fukui M."/>
        </authorList>
    </citation>
    <scope>NUCLEOTIDE SEQUENCE [LARGE SCALE GENOMIC DNA]</scope>
    <source>
        <strain evidence="5">skN76</strain>
    </source>
</reference>
<dbReference type="InterPro" id="IPR043504">
    <property type="entry name" value="Peptidase_S1_PA_chymotrypsin"/>
</dbReference>
<keyword evidence="2" id="KW-0645">Protease</keyword>
<dbReference type="SUPFAM" id="SSF50494">
    <property type="entry name" value="Trypsin-like serine proteases"/>
    <property type="match status" value="1"/>
</dbReference>
<evidence type="ECO:0000256" key="3">
    <source>
        <dbReference type="ARBA" id="ARBA00022801"/>
    </source>
</evidence>
<evidence type="ECO:0000256" key="2">
    <source>
        <dbReference type="ARBA" id="ARBA00022670"/>
    </source>
</evidence>
<dbReference type="InterPro" id="IPR001940">
    <property type="entry name" value="Peptidase_S1C"/>
</dbReference>
<dbReference type="Proteomes" id="UP000218899">
    <property type="component" value="Chromosome"/>
</dbReference>
<sequence>MDGRTWTAALLLAGGLNTAGIAPADSASLREVYAATSAAVVTVFTREVIVLVDETPRIAKVEHEAAGVIISTDGDLLTAAHLVETADRIAVKLRDGRVLPARVVASEPAADIALLRLEELPEAVAVARLGDSDRMEVGDDIFIIGAPHGVERYLSVGRLSARSRPDQVGADLTLGEFFATDAHISAGVSGGPMFNTEGEIIGIATHLLGQEQAGPRVGFGVTSNAARRLLLEQRSFWGGFRGRWLTGLLAQAFNVPRQRGLLVERIAKNAHSPAALLGLRAGTLAARIGGVELVAGGDIILAIQGVSLEEEDGYPKARERLASLGTGDTVTMEIVREGEIVQLSAAIPAPE</sequence>
<proteinExistence type="inferred from homology"/>
<dbReference type="AlphaFoldDB" id="A0A1B4V2P3"/>
<dbReference type="Gene3D" id="2.40.10.10">
    <property type="entry name" value="Trypsin-like serine proteases"/>
    <property type="match status" value="2"/>
</dbReference>
<dbReference type="GO" id="GO:0004252">
    <property type="term" value="F:serine-type endopeptidase activity"/>
    <property type="evidence" value="ECO:0007669"/>
    <property type="project" value="InterPro"/>
</dbReference>
<gene>
    <name evidence="4" type="ORF">SVA_1234</name>
</gene>
<evidence type="ECO:0000256" key="1">
    <source>
        <dbReference type="ARBA" id="ARBA00010541"/>
    </source>
</evidence>
<keyword evidence="3" id="KW-0378">Hydrolase</keyword>
<dbReference type="SUPFAM" id="SSF50156">
    <property type="entry name" value="PDZ domain-like"/>
    <property type="match status" value="1"/>
</dbReference>
<dbReference type="InterPro" id="IPR036034">
    <property type="entry name" value="PDZ_sf"/>
</dbReference>
<dbReference type="InterPro" id="IPR051201">
    <property type="entry name" value="Chloro_Bact_Ser_Proteases"/>
</dbReference>
<accession>A0A1B4V2P3</accession>
<dbReference type="RefSeq" id="WP_096460229.1">
    <property type="nucleotide sequence ID" value="NZ_AP014936.1"/>
</dbReference>
<evidence type="ECO:0000313" key="4">
    <source>
        <dbReference type="EMBL" id="BAU47809.1"/>
    </source>
</evidence>
<protein>
    <submittedName>
        <fullName evidence="4">Trypsin family protein</fullName>
    </submittedName>
</protein>
<dbReference type="OrthoDB" id="9758917at2"/>
<keyword evidence="5" id="KW-1185">Reference proteome</keyword>
<dbReference type="Gene3D" id="2.30.42.10">
    <property type="match status" value="1"/>
</dbReference>
<organism evidence="4 5">
    <name type="scientific">Sulfurifustis variabilis</name>
    <dbReference type="NCBI Taxonomy" id="1675686"/>
    <lineage>
        <taxon>Bacteria</taxon>
        <taxon>Pseudomonadati</taxon>
        <taxon>Pseudomonadota</taxon>
        <taxon>Gammaproteobacteria</taxon>
        <taxon>Acidiferrobacterales</taxon>
        <taxon>Acidiferrobacteraceae</taxon>
        <taxon>Sulfurifustis</taxon>
    </lineage>
</organism>
<dbReference type="InterPro" id="IPR009003">
    <property type="entry name" value="Peptidase_S1_PA"/>
</dbReference>
<dbReference type="GO" id="GO:0006508">
    <property type="term" value="P:proteolysis"/>
    <property type="evidence" value="ECO:0007669"/>
    <property type="project" value="UniProtKB-KW"/>
</dbReference>
<dbReference type="Pfam" id="PF13365">
    <property type="entry name" value="Trypsin_2"/>
    <property type="match status" value="1"/>
</dbReference>
<evidence type="ECO:0000313" key="5">
    <source>
        <dbReference type="Proteomes" id="UP000218899"/>
    </source>
</evidence>
<comment type="similarity">
    <text evidence="1">Belongs to the peptidase S1C family.</text>
</comment>
<dbReference type="EMBL" id="AP014936">
    <property type="protein sequence ID" value="BAU47809.1"/>
    <property type="molecule type" value="Genomic_DNA"/>
</dbReference>
<dbReference type="PANTHER" id="PTHR43343">
    <property type="entry name" value="PEPTIDASE S12"/>
    <property type="match status" value="1"/>
</dbReference>
<dbReference type="KEGG" id="sva:SVA_1234"/>
<dbReference type="PRINTS" id="PR00834">
    <property type="entry name" value="PROTEASES2C"/>
</dbReference>